<dbReference type="Proteomes" id="UP000813444">
    <property type="component" value="Unassembled WGS sequence"/>
</dbReference>
<proteinExistence type="inferred from homology"/>
<dbReference type="PANTHER" id="PTHR34002">
    <property type="entry name" value="BLR1656 PROTEIN"/>
    <property type="match status" value="1"/>
</dbReference>
<keyword evidence="2" id="KW-0119">Carbohydrate metabolism</keyword>
<feature type="chain" id="PRO_5035445828" evidence="3">
    <location>
        <begin position="18"/>
        <end position="237"/>
    </location>
</feature>
<gene>
    <name evidence="4" type="ORF">B0I35DRAFT_504066</name>
</gene>
<protein>
    <submittedName>
        <fullName evidence="4">Endoglucanase</fullName>
    </submittedName>
</protein>
<keyword evidence="2" id="KW-0378">Hydrolase</keyword>
<keyword evidence="3" id="KW-0732">Signal</keyword>
<evidence type="ECO:0000313" key="5">
    <source>
        <dbReference type="Proteomes" id="UP000813444"/>
    </source>
</evidence>
<sequence length="237" mass="26025">MKTAAILALALSPLALAQTLCEQYGYHSSNGYEFNNNMWGSGSGQGSQCTTVNYSSGSGVSWRVEWNWSGGQNNVKSYPYSGRQLSQKRIVSQIGSLPTSTSWNYQGNNIRANVAYDLFTASDPNHSTSSGDYELMIWLGRLGDVYPIGNQVGTANVAGQQWNLYYGYNGNMQVYSFVAPNQVNSFSGDVKQFFDYLASNRNYPASSQYLITYQFGTEPFTGSNAVFTASSWSASQN</sequence>
<keyword evidence="5" id="KW-1185">Reference proteome</keyword>
<dbReference type="InterPro" id="IPR013319">
    <property type="entry name" value="GH11/12"/>
</dbReference>
<dbReference type="OrthoDB" id="89349at2759"/>
<reference evidence="4" key="1">
    <citation type="journal article" date="2021" name="Nat. Commun.">
        <title>Genetic determinants of endophytism in the Arabidopsis root mycobiome.</title>
        <authorList>
            <person name="Mesny F."/>
            <person name="Miyauchi S."/>
            <person name="Thiergart T."/>
            <person name="Pickel B."/>
            <person name="Atanasova L."/>
            <person name="Karlsson M."/>
            <person name="Huettel B."/>
            <person name="Barry K.W."/>
            <person name="Haridas S."/>
            <person name="Chen C."/>
            <person name="Bauer D."/>
            <person name="Andreopoulos W."/>
            <person name="Pangilinan J."/>
            <person name="LaButti K."/>
            <person name="Riley R."/>
            <person name="Lipzen A."/>
            <person name="Clum A."/>
            <person name="Drula E."/>
            <person name="Henrissat B."/>
            <person name="Kohler A."/>
            <person name="Grigoriev I.V."/>
            <person name="Martin F.M."/>
            <person name="Hacquard S."/>
        </authorList>
    </citation>
    <scope>NUCLEOTIDE SEQUENCE</scope>
    <source>
        <strain evidence="4">MPI-CAGE-CH-0235</strain>
    </source>
</reference>
<dbReference type="PANTHER" id="PTHR34002:SF10">
    <property type="entry name" value="PUTATIVE-RELATED"/>
    <property type="match status" value="1"/>
</dbReference>
<dbReference type="SUPFAM" id="SSF49899">
    <property type="entry name" value="Concanavalin A-like lectins/glucanases"/>
    <property type="match status" value="1"/>
</dbReference>
<evidence type="ECO:0000313" key="4">
    <source>
        <dbReference type="EMBL" id="KAH7316900.1"/>
    </source>
</evidence>
<dbReference type="Pfam" id="PF01670">
    <property type="entry name" value="Glyco_hydro_12"/>
    <property type="match status" value="1"/>
</dbReference>
<dbReference type="InterPro" id="IPR002594">
    <property type="entry name" value="GH12"/>
</dbReference>
<name>A0A8K0SNR7_9HYPO</name>
<evidence type="ECO:0000256" key="3">
    <source>
        <dbReference type="SAM" id="SignalP"/>
    </source>
</evidence>
<dbReference type="InterPro" id="IPR013320">
    <property type="entry name" value="ConA-like_dom_sf"/>
</dbReference>
<dbReference type="GO" id="GO:0008810">
    <property type="term" value="F:cellulase activity"/>
    <property type="evidence" value="ECO:0007669"/>
    <property type="project" value="InterPro"/>
</dbReference>
<evidence type="ECO:0000256" key="1">
    <source>
        <dbReference type="ARBA" id="ARBA00005519"/>
    </source>
</evidence>
<keyword evidence="2" id="KW-0326">Glycosidase</keyword>
<feature type="signal peptide" evidence="3">
    <location>
        <begin position="1"/>
        <end position="17"/>
    </location>
</feature>
<accession>A0A8K0SNR7</accession>
<comment type="caution">
    <text evidence="4">The sequence shown here is derived from an EMBL/GenBank/DDBJ whole genome shotgun (WGS) entry which is preliminary data.</text>
</comment>
<comment type="similarity">
    <text evidence="1 2">Belongs to the glycosyl hydrolase 12 (cellulase H) family.</text>
</comment>
<dbReference type="Gene3D" id="2.60.120.180">
    <property type="match status" value="1"/>
</dbReference>
<dbReference type="EMBL" id="JAGPNK010000008">
    <property type="protein sequence ID" value="KAH7316900.1"/>
    <property type="molecule type" value="Genomic_DNA"/>
</dbReference>
<organism evidence="4 5">
    <name type="scientific">Stachybotrys elegans</name>
    <dbReference type="NCBI Taxonomy" id="80388"/>
    <lineage>
        <taxon>Eukaryota</taxon>
        <taxon>Fungi</taxon>
        <taxon>Dikarya</taxon>
        <taxon>Ascomycota</taxon>
        <taxon>Pezizomycotina</taxon>
        <taxon>Sordariomycetes</taxon>
        <taxon>Hypocreomycetidae</taxon>
        <taxon>Hypocreales</taxon>
        <taxon>Stachybotryaceae</taxon>
        <taxon>Stachybotrys</taxon>
    </lineage>
</organism>
<evidence type="ECO:0000256" key="2">
    <source>
        <dbReference type="RuleBase" id="RU361163"/>
    </source>
</evidence>
<dbReference type="AlphaFoldDB" id="A0A8K0SNR7"/>
<dbReference type="GO" id="GO:0000272">
    <property type="term" value="P:polysaccharide catabolic process"/>
    <property type="evidence" value="ECO:0007669"/>
    <property type="project" value="UniProtKB-KW"/>
</dbReference>
<keyword evidence="2" id="KW-0624">Polysaccharide degradation</keyword>